<reference evidence="2 3" key="1">
    <citation type="submission" date="2019-01" db="EMBL/GenBank/DDBJ databases">
        <authorList>
            <person name="Brito A."/>
        </authorList>
    </citation>
    <scope>NUCLEOTIDE SEQUENCE [LARGE SCALE GENOMIC DNA]</scope>
    <source>
        <strain evidence="2">1</strain>
    </source>
</reference>
<keyword evidence="3" id="KW-1185">Reference proteome</keyword>
<evidence type="ECO:0000313" key="3">
    <source>
        <dbReference type="Proteomes" id="UP000320055"/>
    </source>
</evidence>
<dbReference type="AlphaFoldDB" id="A0A563VKG6"/>
<evidence type="ECO:0000256" key="1">
    <source>
        <dbReference type="SAM" id="MobiDB-lite"/>
    </source>
</evidence>
<proteinExistence type="predicted"/>
<sequence length="41" mass="4719">MKLKGKLEAQLANLEESQRLLRRPHSRINKTTEPALTVGQY</sequence>
<organism evidence="2 3">
    <name type="scientific">Hyella patelloides LEGE 07179</name>
    <dbReference type="NCBI Taxonomy" id="945734"/>
    <lineage>
        <taxon>Bacteria</taxon>
        <taxon>Bacillati</taxon>
        <taxon>Cyanobacteriota</taxon>
        <taxon>Cyanophyceae</taxon>
        <taxon>Pleurocapsales</taxon>
        <taxon>Hyellaceae</taxon>
        <taxon>Hyella</taxon>
    </lineage>
</organism>
<evidence type="ECO:0000313" key="2">
    <source>
        <dbReference type="EMBL" id="VEP11785.1"/>
    </source>
</evidence>
<dbReference type="EMBL" id="CAACVJ010000024">
    <property type="protein sequence ID" value="VEP11785.1"/>
    <property type="molecule type" value="Genomic_DNA"/>
</dbReference>
<accession>A0A563VKG6</accession>
<gene>
    <name evidence="2" type="ORF">H1P_120001</name>
</gene>
<feature type="compositionally biased region" description="Polar residues" evidence="1">
    <location>
        <begin position="29"/>
        <end position="41"/>
    </location>
</feature>
<dbReference type="Proteomes" id="UP000320055">
    <property type="component" value="Unassembled WGS sequence"/>
</dbReference>
<name>A0A563VKG6_9CYAN</name>
<feature type="region of interest" description="Disordered" evidence="1">
    <location>
        <begin position="17"/>
        <end position="41"/>
    </location>
</feature>
<protein>
    <submittedName>
        <fullName evidence="2">Uncharacterized protein</fullName>
    </submittedName>
</protein>